<feature type="region of interest" description="Disordered" evidence="1">
    <location>
        <begin position="381"/>
        <end position="402"/>
    </location>
</feature>
<dbReference type="AlphaFoldDB" id="A0A835XPV0"/>
<feature type="region of interest" description="Disordered" evidence="1">
    <location>
        <begin position="1171"/>
        <end position="1203"/>
    </location>
</feature>
<gene>
    <name evidence="2" type="ORF">HYH03_013563</name>
</gene>
<dbReference type="PANTHER" id="PTHR34144">
    <property type="entry name" value="CHROMOSOME 8, WHOLE GENOME SHOTGUN SEQUENCE"/>
    <property type="match status" value="1"/>
</dbReference>
<protein>
    <recommendedName>
        <fullName evidence="4">Glycosyltransferase family 32 protein</fullName>
    </recommendedName>
</protein>
<proteinExistence type="predicted"/>
<dbReference type="EMBL" id="JAEHOE010000091">
    <property type="protein sequence ID" value="KAG2487846.1"/>
    <property type="molecule type" value="Genomic_DNA"/>
</dbReference>
<keyword evidence="3" id="KW-1185">Reference proteome</keyword>
<dbReference type="InterPro" id="IPR007577">
    <property type="entry name" value="GlycoTrfase_DXD_sugar-bd_CS"/>
</dbReference>
<dbReference type="InterPro" id="IPR021047">
    <property type="entry name" value="Mannosyltransferase_CMT1"/>
</dbReference>
<feature type="compositionally biased region" description="Low complexity" evidence="1">
    <location>
        <begin position="1049"/>
        <end position="1065"/>
    </location>
</feature>
<reference evidence="2" key="1">
    <citation type="journal article" date="2020" name="bioRxiv">
        <title>Comparative genomics of Chlamydomonas.</title>
        <authorList>
            <person name="Craig R.J."/>
            <person name="Hasan A.R."/>
            <person name="Ness R.W."/>
            <person name="Keightley P.D."/>
        </authorList>
    </citation>
    <scope>NUCLEOTIDE SEQUENCE</scope>
    <source>
        <strain evidence="2">CCAP 11/70</strain>
    </source>
</reference>
<feature type="compositionally biased region" description="Gly residues" evidence="1">
    <location>
        <begin position="836"/>
        <end position="856"/>
    </location>
</feature>
<dbReference type="PANTHER" id="PTHR34144:SF7">
    <property type="entry name" value="EXPORT PROTEIN (CAP59), PUTATIVE (AFU_ORTHOLOGUE AFUA_7G05020)-RELATED"/>
    <property type="match status" value="1"/>
</dbReference>
<feature type="compositionally biased region" description="Low complexity" evidence="1">
    <location>
        <begin position="1193"/>
        <end position="1203"/>
    </location>
</feature>
<feature type="compositionally biased region" description="Basic and acidic residues" evidence="1">
    <location>
        <begin position="1120"/>
        <end position="1135"/>
    </location>
</feature>
<dbReference type="Proteomes" id="UP000612055">
    <property type="component" value="Unassembled WGS sequence"/>
</dbReference>
<evidence type="ECO:0000313" key="2">
    <source>
        <dbReference type="EMBL" id="KAG2487846.1"/>
    </source>
</evidence>
<dbReference type="Pfam" id="PF11735">
    <property type="entry name" value="CAP59_mtransfer"/>
    <property type="match status" value="1"/>
</dbReference>
<evidence type="ECO:0000256" key="1">
    <source>
        <dbReference type="SAM" id="MobiDB-lite"/>
    </source>
</evidence>
<name>A0A835XPV0_9CHLO</name>
<feature type="compositionally biased region" description="Gly residues" evidence="1">
    <location>
        <begin position="389"/>
        <end position="402"/>
    </location>
</feature>
<dbReference type="Gene3D" id="3.90.550.20">
    <property type="match status" value="1"/>
</dbReference>
<evidence type="ECO:0000313" key="3">
    <source>
        <dbReference type="Proteomes" id="UP000612055"/>
    </source>
</evidence>
<sequence length="1236" mass="130792">MSRASEGLSKSALAALVAVVVAPLAWFAGRGTQPAFSGGHLAVAVGSSITTRDFPLAEDLALLRARQNVSFCNDAQHNFVVSDPCVEDALLGNSSASPRCRFAELRQAASEGPWAVLRERRVYFAITLNAKLEVMPTFFSVFLSLALTLREVFGASVFVSIYEAGSGISAYQLAQSLKRLEVGHEVVVHRHVGHAHEHRVELQARVRNQLLQHLVAGDRGDFDTVLFLTDAFFCAQGALDALALVREGGADMACGADFAYDHRGDLSFADIWATRDVTGRKFSHLAPIVPHAPSWRRFEAGRPTPAFSCWASLTALAADLFTARRLRFRRSLPTECAASDAELLCRDMAAANRSRVLVLPSAVAAGGMDAFQAAHWRYAAPDDEEDGGEGGGGEGLGGVGDAGGSGGAFPMLDLPPRADPPASVECCPLEDPCEAVVDFSACVEDPVAWFYTAYGGPPTAAPGALHPVRPPGPLDPARASMKQLVAALRPPGKCPERGERRIPRRIVQFWRTSRPAEIRQHVWFGMLSWVLQHPCHEYVLATEADIDSLLREAAHPLHWKWAEMTVQGMKQDFGRYLYMQAVGGVFADTDTVALRPLDPLLEGEGEGEGPQGGKGGPGFVAGLEAAFESGADAELWGYPEQLLASAHCWAAEPGSEVVGAIVRELDERITNPREVYKRIVALGRGSPAVLEVQFTTGVVPFTAVVTKAAREGKARLLPLPALQGGHPAGAAFYDLQYPGHMGEGTVYVQHRPYGSWTPKGHVHGAEPAFFYLPANRPLLTDEWFYAADLFPLLGPTGAALGLTGAALGPTGARPLWTSPYEGPLSITDRRSSLQGRQGGEQGQAGAEELGGAGEAEGGQRAAGERRLLQEDGGDPFNRTGMYFVWMTPTDTLDVACLQIFKGWGPRDQGVHAPVWRACWNAFDQGSSTYAWLHPDGQLSVYTTARSWCGCQQPEEPKVLWSAPVRSRGAPAPSPAPAAPSSVLLLSREGSMSVVQFPSPYALNNALASLGHALTGERLAPMGLTSSAMSSWSLVLDARGTCAAGKEVRPAAGSGSGSATVPVSGSGSAAAGLLSGSAATALEEAMRLCEADTACDAFTLALPQPDPDPDLDLDPAASAHGQEDGEQRGGGDPKGEEEGEEEAGGSGLAMCAEPMAWRSAPHWVTVTRHLPTAASGGSGAVRPGSGSGSGSGSGPASSGSRSSASGRLLGCYVGNIDARCRAHTSEWERLQMRMRTC</sequence>
<dbReference type="OrthoDB" id="513717at2759"/>
<dbReference type="Pfam" id="PF04488">
    <property type="entry name" value="Gly_transf_sug"/>
    <property type="match status" value="1"/>
</dbReference>
<feature type="region of interest" description="Disordered" evidence="1">
    <location>
        <begin position="826"/>
        <end position="861"/>
    </location>
</feature>
<organism evidence="2 3">
    <name type="scientific">Edaphochlamys debaryana</name>
    <dbReference type="NCBI Taxonomy" id="47281"/>
    <lineage>
        <taxon>Eukaryota</taxon>
        <taxon>Viridiplantae</taxon>
        <taxon>Chlorophyta</taxon>
        <taxon>core chlorophytes</taxon>
        <taxon>Chlorophyceae</taxon>
        <taxon>CS clade</taxon>
        <taxon>Chlamydomonadales</taxon>
        <taxon>Chlamydomonadales incertae sedis</taxon>
        <taxon>Edaphochlamys</taxon>
    </lineage>
</organism>
<evidence type="ECO:0008006" key="4">
    <source>
        <dbReference type="Google" id="ProtNLM"/>
    </source>
</evidence>
<comment type="caution">
    <text evidence="2">The sequence shown here is derived from an EMBL/GenBank/DDBJ whole genome shotgun (WGS) entry which is preliminary data.</text>
</comment>
<feature type="region of interest" description="Disordered" evidence="1">
    <location>
        <begin position="1099"/>
        <end position="1145"/>
    </location>
</feature>
<feature type="region of interest" description="Disordered" evidence="1">
    <location>
        <begin position="1046"/>
        <end position="1065"/>
    </location>
</feature>
<accession>A0A835XPV0</accession>